<evidence type="ECO:0000259" key="10">
    <source>
        <dbReference type="PROSITE" id="PS00300"/>
    </source>
</evidence>
<dbReference type="GO" id="GO:0005047">
    <property type="term" value="F:signal recognition particle binding"/>
    <property type="evidence" value="ECO:0007669"/>
    <property type="project" value="TreeGrafter"/>
</dbReference>
<dbReference type="GO" id="GO:0005525">
    <property type="term" value="F:GTP binding"/>
    <property type="evidence" value="ECO:0007669"/>
    <property type="project" value="UniProtKB-KW"/>
</dbReference>
<dbReference type="NCBIfam" id="TIGR00064">
    <property type="entry name" value="ftsY"/>
    <property type="match status" value="1"/>
</dbReference>
<keyword evidence="5" id="KW-0547">Nucleotide-binding</keyword>
<evidence type="ECO:0000256" key="9">
    <source>
        <dbReference type="ARBA" id="ARBA00023170"/>
    </source>
</evidence>
<proteinExistence type="inferred from homology"/>
<dbReference type="PROSITE" id="PS00300">
    <property type="entry name" value="SRP54"/>
    <property type="match status" value="1"/>
</dbReference>
<protein>
    <submittedName>
        <fullName evidence="11">Unannotated protein</fullName>
    </submittedName>
</protein>
<dbReference type="SMART" id="SM00382">
    <property type="entry name" value="AAA"/>
    <property type="match status" value="1"/>
</dbReference>
<evidence type="ECO:0000256" key="6">
    <source>
        <dbReference type="ARBA" id="ARBA00022801"/>
    </source>
</evidence>
<organism evidence="11">
    <name type="scientific">freshwater metagenome</name>
    <dbReference type="NCBI Taxonomy" id="449393"/>
    <lineage>
        <taxon>unclassified sequences</taxon>
        <taxon>metagenomes</taxon>
        <taxon>ecological metagenomes</taxon>
    </lineage>
</organism>
<evidence type="ECO:0000313" key="11">
    <source>
        <dbReference type="EMBL" id="CAB4329527.1"/>
    </source>
</evidence>
<evidence type="ECO:0000256" key="8">
    <source>
        <dbReference type="ARBA" id="ARBA00023136"/>
    </source>
</evidence>
<dbReference type="AlphaFoldDB" id="A0A6J5YKN7"/>
<evidence type="ECO:0000256" key="5">
    <source>
        <dbReference type="ARBA" id="ARBA00022741"/>
    </source>
</evidence>
<dbReference type="SUPFAM" id="SSF52540">
    <property type="entry name" value="P-loop containing nucleoside triphosphate hydrolases"/>
    <property type="match status" value="1"/>
</dbReference>
<keyword evidence="7" id="KW-0342">GTP-binding</keyword>
<keyword evidence="6" id="KW-0378">Hydrolase</keyword>
<dbReference type="GO" id="GO:0005737">
    <property type="term" value="C:cytoplasm"/>
    <property type="evidence" value="ECO:0007669"/>
    <property type="project" value="UniProtKB-ARBA"/>
</dbReference>
<evidence type="ECO:0000256" key="7">
    <source>
        <dbReference type="ARBA" id="ARBA00023134"/>
    </source>
</evidence>
<dbReference type="Pfam" id="PF02881">
    <property type="entry name" value="SRP54_N"/>
    <property type="match status" value="1"/>
</dbReference>
<dbReference type="EMBL" id="CAESAC010000002">
    <property type="protein sequence ID" value="CAB4329527.1"/>
    <property type="molecule type" value="Genomic_DNA"/>
</dbReference>
<reference evidence="11" key="1">
    <citation type="submission" date="2020-05" db="EMBL/GenBank/DDBJ databases">
        <authorList>
            <person name="Chiriac C."/>
            <person name="Salcher M."/>
            <person name="Ghai R."/>
            <person name="Kavagutti S V."/>
        </authorList>
    </citation>
    <scope>NUCLEOTIDE SEQUENCE</scope>
</reference>
<gene>
    <name evidence="11" type="ORF">UFOPK4028_00034</name>
</gene>
<dbReference type="GO" id="GO:0006614">
    <property type="term" value="P:SRP-dependent cotranslational protein targeting to membrane"/>
    <property type="evidence" value="ECO:0007669"/>
    <property type="project" value="InterPro"/>
</dbReference>
<dbReference type="Gene3D" id="1.20.120.140">
    <property type="entry name" value="Signal recognition particle SRP54, nucleotide-binding domain"/>
    <property type="match status" value="1"/>
</dbReference>
<accession>A0A6J5YKN7</accession>
<keyword evidence="8" id="KW-0472">Membrane</keyword>
<keyword evidence="3" id="KW-1003">Cell membrane</keyword>
<dbReference type="SMART" id="SM00962">
    <property type="entry name" value="SRP54"/>
    <property type="match status" value="1"/>
</dbReference>
<dbReference type="InterPro" id="IPR004390">
    <property type="entry name" value="SR_rcpt_FtsY"/>
</dbReference>
<feature type="domain" description="SRP54-type proteins GTP-binding" evidence="10">
    <location>
        <begin position="251"/>
        <end position="264"/>
    </location>
</feature>
<evidence type="ECO:0000256" key="3">
    <source>
        <dbReference type="ARBA" id="ARBA00022475"/>
    </source>
</evidence>
<dbReference type="GO" id="GO:0003924">
    <property type="term" value="F:GTPase activity"/>
    <property type="evidence" value="ECO:0007669"/>
    <property type="project" value="TreeGrafter"/>
</dbReference>
<dbReference type="Gene3D" id="3.40.50.300">
    <property type="entry name" value="P-loop containing nucleotide triphosphate hydrolases"/>
    <property type="match status" value="1"/>
</dbReference>
<dbReference type="InterPro" id="IPR003593">
    <property type="entry name" value="AAA+_ATPase"/>
</dbReference>
<evidence type="ECO:0000256" key="4">
    <source>
        <dbReference type="ARBA" id="ARBA00022490"/>
    </source>
</evidence>
<comment type="subcellular location">
    <subcellularLocation>
        <location evidence="1">Cell membrane</location>
        <topology evidence="1">Peripheral membrane protein</topology>
        <orientation evidence="1">Cytoplasmic side</orientation>
    </subcellularLocation>
</comment>
<dbReference type="InterPro" id="IPR000897">
    <property type="entry name" value="SRP54_GTPase_dom"/>
</dbReference>
<dbReference type="InterPro" id="IPR013822">
    <property type="entry name" value="Signal_recog_particl_SRP54_hlx"/>
</dbReference>
<dbReference type="InterPro" id="IPR027417">
    <property type="entry name" value="P-loop_NTPase"/>
</dbReference>
<name>A0A6J5YKN7_9ZZZZ</name>
<dbReference type="InterPro" id="IPR042101">
    <property type="entry name" value="SRP54_N_sf"/>
</dbReference>
<evidence type="ECO:0000256" key="1">
    <source>
        <dbReference type="ARBA" id="ARBA00004413"/>
    </source>
</evidence>
<dbReference type="PANTHER" id="PTHR43134:SF1">
    <property type="entry name" value="SIGNAL RECOGNITION PARTICLE RECEPTOR SUBUNIT ALPHA"/>
    <property type="match status" value="1"/>
</dbReference>
<keyword evidence="9" id="KW-0675">Receptor</keyword>
<evidence type="ECO:0000256" key="2">
    <source>
        <dbReference type="ARBA" id="ARBA00008531"/>
    </source>
</evidence>
<dbReference type="GO" id="GO:0005886">
    <property type="term" value="C:plasma membrane"/>
    <property type="evidence" value="ECO:0007669"/>
    <property type="project" value="UniProtKB-SubCell"/>
</dbReference>
<dbReference type="Pfam" id="PF00448">
    <property type="entry name" value="SRP54"/>
    <property type="match status" value="1"/>
</dbReference>
<sequence length="278" mass="29431">MSLFRKLVSALKTGSVSPEDWTQLRQQLIASDLGVNLVDQVIEKAKSTKSEDAVSSISSEVSSWLSNKSRILTGDKGITKTILVVGVNGTGKTTSTAKLANYLVKNGNSVLLAAADTFRAAATEQLQTLAKRIDVEVVSGSENSDPAAVAFTAVSRAKELKVDYLIVDTAGRLHTKQNLMDELGKIVRVIQKQSTVDEILLVIDATTGQNGLNQANVFIEAVGVTGFIVTKIDGSAKGGVAIAIEKSSGLPIKFIGTGEQIEDFGPFAQEAYIAGLFD</sequence>
<keyword evidence="4" id="KW-0963">Cytoplasm</keyword>
<dbReference type="FunFam" id="3.40.50.300:FF:000053">
    <property type="entry name" value="Signal recognition particle receptor FtsY"/>
    <property type="match status" value="1"/>
</dbReference>
<comment type="similarity">
    <text evidence="2">Belongs to the GTP-binding SRP family.</text>
</comment>
<dbReference type="PANTHER" id="PTHR43134">
    <property type="entry name" value="SIGNAL RECOGNITION PARTICLE RECEPTOR SUBUNIT ALPHA"/>
    <property type="match status" value="1"/>
</dbReference>